<evidence type="ECO:0000256" key="2">
    <source>
        <dbReference type="ARBA" id="ARBA00022737"/>
    </source>
</evidence>
<dbReference type="InterPro" id="IPR015943">
    <property type="entry name" value="WD40/YVTN_repeat-like_dom_sf"/>
</dbReference>
<feature type="region of interest" description="Disordered" evidence="3">
    <location>
        <begin position="439"/>
        <end position="459"/>
    </location>
</feature>
<dbReference type="Proteomes" id="UP000195557">
    <property type="component" value="Unassembled WGS sequence"/>
</dbReference>
<name>A0A1Y5IM06_OSTTA</name>
<dbReference type="Pfam" id="PF00400">
    <property type="entry name" value="WD40"/>
    <property type="match status" value="1"/>
</dbReference>
<dbReference type="InterPro" id="IPR051179">
    <property type="entry name" value="WD_repeat_multifunction"/>
</dbReference>
<dbReference type="InterPro" id="IPR001680">
    <property type="entry name" value="WD40_rpt"/>
</dbReference>
<keyword evidence="2" id="KW-0677">Repeat</keyword>
<dbReference type="PANTHER" id="PTHR19857:SF21">
    <property type="entry name" value="ANAPHASE-PROMOTING COMPLEX SUBUNIT 4 WD40 DOMAIN-CONTAINING PROTEIN"/>
    <property type="match status" value="1"/>
</dbReference>
<evidence type="ECO:0000256" key="1">
    <source>
        <dbReference type="ARBA" id="ARBA00022574"/>
    </source>
</evidence>
<dbReference type="PANTHER" id="PTHR19857">
    <property type="entry name" value="MITOCHONDRIAL DIVISION PROTEIN 1-RELATED"/>
    <property type="match status" value="1"/>
</dbReference>
<organism evidence="4">
    <name type="scientific">Ostreococcus tauri</name>
    <name type="common">Marine green alga</name>
    <dbReference type="NCBI Taxonomy" id="70448"/>
    <lineage>
        <taxon>Eukaryota</taxon>
        <taxon>Viridiplantae</taxon>
        <taxon>Chlorophyta</taxon>
        <taxon>Mamiellophyceae</taxon>
        <taxon>Mamiellales</taxon>
        <taxon>Bathycoccaceae</taxon>
        <taxon>Ostreococcus</taxon>
    </lineage>
</organism>
<dbReference type="EMBL" id="KZ155776">
    <property type="protein sequence ID" value="OUS47985.1"/>
    <property type="molecule type" value="Genomic_DNA"/>
</dbReference>
<proteinExistence type="predicted"/>
<evidence type="ECO:0000313" key="4">
    <source>
        <dbReference type="EMBL" id="OUS47985.1"/>
    </source>
</evidence>
<dbReference type="InterPro" id="IPR036322">
    <property type="entry name" value="WD40_repeat_dom_sf"/>
</dbReference>
<evidence type="ECO:0000256" key="3">
    <source>
        <dbReference type="SAM" id="MobiDB-lite"/>
    </source>
</evidence>
<keyword evidence="1" id="KW-0853">WD repeat</keyword>
<sequence>MGASVSGTAARATVEYGACALPHVSSVVTSAANNAVSAVEFDASGELVTTGTVAGAVDVQEVATLRAHCGELYAPTLKLATGRYIESLRWNRDRSMIMTTCDTSNTIVAYQGNSTRVPGPRGMAQQTLVLHEFKAQTATNEPAANGLREMLFDPSDPHRLVAGAGNGQAYVWDTRSAGGKQTAQLCSHVKSPISSIVMSQDGHTVIGGDAVNGEILIWDMRKPAAQGSAVFGTLGDKAQRYGLIAQLSMAKLLHKTALGTEMKIEHTGVHWIDYDPYDHRRLGFHLTNGWSGIIDLMQPCVTHAHCPPPPWLEAPRPANLPEGTLLPGIYDLPTSDLRRRKACWLPDGRSIAVGLGVKPGVRILDLSSSKSRHWVHGLTVADLDCEPECGYASGRPPVFVETSTKIYTVAAHPYHHGEIVAGGESSLSLLGYRLSASIDDKDEPTSDVGTARTEDLSDA</sequence>
<gene>
    <name evidence="4" type="ORF">BE221DRAFT_190326</name>
</gene>
<dbReference type="SUPFAM" id="SSF50978">
    <property type="entry name" value="WD40 repeat-like"/>
    <property type="match status" value="1"/>
</dbReference>
<accession>A0A1Y5IM06</accession>
<dbReference type="eggNOG" id="ENOG502QTIU">
    <property type="taxonomic scope" value="Eukaryota"/>
</dbReference>
<dbReference type="Gene3D" id="2.130.10.10">
    <property type="entry name" value="YVTN repeat-like/Quinoprotein amine dehydrogenase"/>
    <property type="match status" value="1"/>
</dbReference>
<dbReference type="SMART" id="SM00320">
    <property type="entry name" value="WD40"/>
    <property type="match status" value="3"/>
</dbReference>
<protein>
    <submittedName>
        <fullName evidence="4">WD40-repeat-containing domain protein</fullName>
    </submittedName>
</protein>
<reference evidence="4" key="1">
    <citation type="submission" date="2017-04" db="EMBL/GenBank/DDBJ databases">
        <title>Population genomics of picophytoplankton unveils novel chromosome hypervariability.</title>
        <authorList>
            <consortium name="DOE Joint Genome Institute"/>
            <person name="Blanc-Mathieu R."/>
            <person name="Krasovec M."/>
            <person name="Hebrard M."/>
            <person name="Yau S."/>
            <person name="Desgranges E."/>
            <person name="Martin J."/>
            <person name="Schackwitz W."/>
            <person name="Kuo A."/>
            <person name="Salin G."/>
            <person name="Donnadieu C."/>
            <person name="Desdevises Y."/>
            <person name="Sanchez-Ferandin S."/>
            <person name="Moreau H."/>
            <person name="Rivals E."/>
            <person name="Grigoriev I.V."/>
            <person name="Grimsley N."/>
            <person name="Eyre-Walker A."/>
            <person name="Piganeau G."/>
        </authorList>
    </citation>
    <scope>NUCLEOTIDE SEQUENCE [LARGE SCALE GENOMIC DNA]</scope>
    <source>
        <strain evidence="4">RCC 1115</strain>
    </source>
</reference>
<dbReference type="AlphaFoldDB" id="A0A1Y5IM06"/>